<dbReference type="GO" id="GO:0032259">
    <property type="term" value="P:methylation"/>
    <property type="evidence" value="ECO:0007669"/>
    <property type="project" value="UniProtKB-KW"/>
</dbReference>
<sequence>MESTKQFTFTDNDNELSVIIPEYVDPKYGMYTWPCAPVLAQYIWMNRHIIKTKRVLEIGAGTALPGIVAAKCGADVILSDSSFLVECQKNCIKSCEANHLVNIPVVGITWGAFDPSLLELGSTDIILASDCFYETKDFEDVLVIISYILQRNNDCQFWCTYQERSADRSIRHLLNKWGLQSLPIPLEEFGANIPNIAGSSLPGSHTINMYIITREIPVG</sequence>
<proteinExistence type="inferred from homology"/>
<dbReference type="GO" id="GO:0008168">
    <property type="term" value="F:methyltransferase activity"/>
    <property type="evidence" value="ECO:0007669"/>
    <property type="project" value="UniProtKB-KW"/>
</dbReference>
<dbReference type="PANTHER" id="PTHR14614:SF164">
    <property type="entry name" value="HISTONE-ARGININE METHYLTRANSFERASE METTL23"/>
    <property type="match status" value="1"/>
</dbReference>
<dbReference type="InterPro" id="IPR019410">
    <property type="entry name" value="Methyltransf_16"/>
</dbReference>
<evidence type="ECO:0000256" key="2">
    <source>
        <dbReference type="ARBA" id="ARBA00022679"/>
    </source>
</evidence>
<dbReference type="Gene3D" id="3.40.50.150">
    <property type="entry name" value="Vaccinia Virus protein VP39"/>
    <property type="match status" value="1"/>
</dbReference>
<dbReference type="SUPFAM" id="SSF53335">
    <property type="entry name" value="S-adenosyl-L-methionine-dependent methyltransferases"/>
    <property type="match status" value="1"/>
</dbReference>
<dbReference type="AlphaFoldDB" id="A0AAN8GJX5"/>
<dbReference type="EMBL" id="JAZGQO010000015">
    <property type="protein sequence ID" value="KAK6169139.1"/>
    <property type="molecule type" value="Genomic_DNA"/>
</dbReference>
<dbReference type="InterPro" id="IPR029063">
    <property type="entry name" value="SAM-dependent_MTases_sf"/>
</dbReference>
<keyword evidence="2" id="KW-0808">Transferase</keyword>
<dbReference type="PANTHER" id="PTHR14614">
    <property type="entry name" value="HEPATOCELLULAR CARCINOMA-ASSOCIATED ANTIGEN"/>
    <property type="match status" value="1"/>
</dbReference>
<name>A0AAN8GJX5_PATCE</name>
<accession>A0AAN8GJX5</accession>
<evidence type="ECO:0008006" key="7">
    <source>
        <dbReference type="Google" id="ProtNLM"/>
    </source>
</evidence>
<evidence type="ECO:0000256" key="3">
    <source>
        <dbReference type="ARBA" id="ARBA00022691"/>
    </source>
</evidence>
<evidence type="ECO:0000256" key="1">
    <source>
        <dbReference type="ARBA" id="ARBA00022603"/>
    </source>
</evidence>
<reference evidence="5 6" key="1">
    <citation type="submission" date="2024-01" db="EMBL/GenBank/DDBJ databases">
        <title>The genome of the rayed Mediterranean limpet Patella caerulea (Linnaeus, 1758).</title>
        <authorList>
            <person name="Anh-Thu Weber A."/>
            <person name="Halstead-Nussloch G."/>
        </authorList>
    </citation>
    <scope>NUCLEOTIDE SEQUENCE [LARGE SCALE GENOMIC DNA]</scope>
    <source>
        <strain evidence="5">AATW-2023a</strain>
        <tissue evidence="5">Whole specimen</tissue>
    </source>
</reference>
<dbReference type="Proteomes" id="UP001347796">
    <property type="component" value="Unassembled WGS sequence"/>
</dbReference>
<keyword evidence="3" id="KW-0949">S-adenosyl-L-methionine</keyword>
<gene>
    <name evidence="5" type="ORF">SNE40_020248</name>
</gene>
<dbReference type="GO" id="GO:0005634">
    <property type="term" value="C:nucleus"/>
    <property type="evidence" value="ECO:0007669"/>
    <property type="project" value="TreeGrafter"/>
</dbReference>
<dbReference type="Pfam" id="PF10294">
    <property type="entry name" value="Methyltransf_16"/>
    <property type="match status" value="1"/>
</dbReference>
<dbReference type="GO" id="GO:0005737">
    <property type="term" value="C:cytoplasm"/>
    <property type="evidence" value="ECO:0007669"/>
    <property type="project" value="TreeGrafter"/>
</dbReference>
<evidence type="ECO:0000256" key="4">
    <source>
        <dbReference type="ARBA" id="ARBA00043988"/>
    </source>
</evidence>
<keyword evidence="1" id="KW-0489">Methyltransferase</keyword>
<organism evidence="5 6">
    <name type="scientific">Patella caerulea</name>
    <name type="common">Rayed Mediterranean limpet</name>
    <dbReference type="NCBI Taxonomy" id="87958"/>
    <lineage>
        <taxon>Eukaryota</taxon>
        <taxon>Metazoa</taxon>
        <taxon>Spiralia</taxon>
        <taxon>Lophotrochozoa</taxon>
        <taxon>Mollusca</taxon>
        <taxon>Gastropoda</taxon>
        <taxon>Patellogastropoda</taxon>
        <taxon>Patelloidea</taxon>
        <taxon>Patellidae</taxon>
        <taxon>Patella</taxon>
    </lineage>
</organism>
<comment type="similarity">
    <text evidence="4">Belongs to the methyltransferase superfamily. METTL23 family.</text>
</comment>
<keyword evidence="6" id="KW-1185">Reference proteome</keyword>
<protein>
    <recommendedName>
        <fullName evidence="7">Methyltransferase-like protein 23</fullName>
    </recommendedName>
</protein>
<evidence type="ECO:0000313" key="5">
    <source>
        <dbReference type="EMBL" id="KAK6169139.1"/>
    </source>
</evidence>
<evidence type="ECO:0000313" key="6">
    <source>
        <dbReference type="Proteomes" id="UP001347796"/>
    </source>
</evidence>
<comment type="caution">
    <text evidence="5">The sequence shown here is derived from an EMBL/GenBank/DDBJ whole genome shotgun (WGS) entry which is preliminary data.</text>
</comment>